<dbReference type="PATRIC" id="fig|162209.4.peg.3853"/>
<dbReference type="SUPFAM" id="SSF50475">
    <property type="entry name" value="FMN-binding split barrel"/>
    <property type="match status" value="1"/>
</dbReference>
<gene>
    <name evidence="1" type="ORF">IJ22_36200</name>
</gene>
<dbReference type="EMBL" id="CP013652">
    <property type="protein sequence ID" value="ALS23958.1"/>
    <property type="molecule type" value="Genomic_DNA"/>
</dbReference>
<dbReference type="KEGG" id="pnp:IJ22_36200"/>
<evidence type="ECO:0000313" key="2">
    <source>
        <dbReference type="Proteomes" id="UP000061660"/>
    </source>
</evidence>
<dbReference type="AlphaFoldDB" id="A0A0U2VTF0"/>
<dbReference type="Gene3D" id="2.30.110.10">
    <property type="entry name" value="Electron Transport, Fmn-binding Protein, Chain A"/>
    <property type="match status" value="1"/>
</dbReference>
<dbReference type="OrthoDB" id="2381603at2"/>
<dbReference type="STRING" id="162209.IJ22_36200"/>
<proteinExistence type="predicted"/>
<organism evidence="1 2">
    <name type="scientific">Paenibacillus naphthalenovorans</name>
    <dbReference type="NCBI Taxonomy" id="162209"/>
    <lineage>
        <taxon>Bacteria</taxon>
        <taxon>Bacillati</taxon>
        <taxon>Bacillota</taxon>
        <taxon>Bacilli</taxon>
        <taxon>Bacillales</taxon>
        <taxon>Paenibacillaceae</taxon>
        <taxon>Paenibacillus</taxon>
    </lineage>
</organism>
<dbReference type="Proteomes" id="UP000061660">
    <property type="component" value="Chromosome"/>
</dbReference>
<name>A0A0U2VTF0_9BACL</name>
<dbReference type="RefSeq" id="WP_062409754.1">
    <property type="nucleotide sequence ID" value="NZ_BJCS01000005.1"/>
</dbReference>
<evidence type="ECO:0000313" key="1">
    <source>
        <dbReference type="EMBL" id="ALS23958.1"/>
    </source>
</evidence>
<sequence length="150" mass="16477">MSKVLTELTPEMVDALQGNNIVLLNVVEKESGAIYSTALSWVYAVNATTIRFAIDAKSDFIKIIEQDPAVLLNFTAQESVFSLTGKASVKVAKTEGLTLKLALIEVQVEGIRDIIFYGGKITTKLEFVKTYNADLVKKLDTEVKEAIYNA</sequence>
<dbReference type="InterPro" id="IPR012349">
    <property type="entry name" value="Split_barrel_FMN-bd"/>
</dbReference>
<reference evidence="1 2" key="2">
    <citation type="journal article" date="2016" name="Genome Announc.">
        <title>Complete Genome Sequences of Two Interactive Moderate Thermophiles, Paenibacillus napthalenovorans 32O-Y and Paenibacillus sp. 32O-W.</title>
        <authorList>
            <person name="Butler R.R.III."/>
            <person name="Wang J."/>
            <person name="Stark B.C."/>
            <person name="Pombert J.F."/>
        </authorList>
    </citation>
    <scope>NUCLEOTIDE SEQUENCE [LARGE SCALE GENOMIC DNA]</scope>
    <source>
        <strain evidence="1 2">32O-Y</strain>
    </source>
</reference>
<protein>
    <submittedName>
        <fullName evidence="1">FMN-binding split barrel protein</fullName>
    </submittedName>
</protein>
<accession>A0A0U2VTF0</accession>
<reference evidence="2" key="1">
    <citation type="submission" date="2015-12" db="EMBL/GenBank/DDBJ databases">
        <title>Complete genome sequences of two moderately thermophilic Paenibacillus species.</title>
        <authorList>
            <person name="Butler R.III."/>
            <person name="Wang J."/>
            <person name="Stark B.C."/>
            <person name="Pombert J.-F."/>
        </authorList>
    </citation>
    <scope>NUCLEOTIDE SEQUENCE [LARGE SCALE GENOMIC DNA]</scope>
    <source>
        <strain evidence="2">32O-Y</strain>
    </source>
</reference>
<dbReference type="NCBIfam" id="NF005232">
    <property type="entry name" value="PRK06733.1"/>
    <property type="match status" value="1"/>
</dbReference>
<keyword evidence="2" id="KW-1185">Reference proteome</keyword>